<gene>
    <name evidence="2" type="ORF">P7K49_015118</name>
</gene>
<dbReference type="EMBL" id="JASSZA010000007">
    <property type="protein sequence ID" value="KAK2105604.1"/>
    <property type="molecule type" value="Genomic_DNA"/>
</dbReference>
<accession>A0ABQ9V8A9</accession>
<feature type="region of interest" description="Disordered" evidence="1">
    <location>
        <begin position="99"/>
        <end position="129"/>
    </location>
</feature>
<feature type="compositionally biased region" description="Low complexity" evidence="1">
    <location>
        <begin position="60"/>
        <end position="76"/>
    </location>
</feature>
<dbReference type="Proteomes" id="UP001266305">
    <property type="component" value="Unassembled WGS sequence"/>
</dbReference>
<name>A0ABQ9V8A9_SAGOE</name>
<sequence>MRLPAGWAPRCLPVLVAEPGARRGRPPVISSPRGRWWEPGGGLVPAPRASRSDAEREPRVQAAVRGRRSGAAGPPRSLCAFLGALTSLCRVLPLPVPQPLSLSTPQPLSPPAPQPLSLSAPQPPSPPAL</sequence>
<evidence type="ECO:0000313" key="3">
    <source>
        <dbReference type="Proteomes" id="UP001266305"/>
    </source>
</evidence>
<comment type="caution">
    <text evidence="2">The sequence shown here is derived from an EMBL/GenBank/DDBJ whole genome shotgun (WGS) entry which is preliminary data.</text>
</comment>
<evidence type="ECO:0000313" key="2">
    <source>
        <dbReference type="EMBL" id="KAK2105604.1"/>
    </source>
</evidence>
<keyword evidence="3" id="KW-1185">Reference proteome</keyword>
<organism evidence="2 3">
    <name type="scientific">Saguinus oedipus</name>
    <name type="common">Cotton-top tamarin</name>
    <name type="synonym">Oedipomidas oedipus</name>
    <dbReference type="NCBI Taxonomy" id="9490"/>
    <lineage>
        <taxon>Eukaryota</taxon>
        <taxon>Metazoa</taxon>
        <taxon>Chordata</taxon>
        <taxon>Craniata</taxon>
        <taxon>Vertebrata</taxon>
        <taxon>Euteleostomi</taxon>
        <taxon>Mammalia</taxon>
        <taxon>Eutheria</taxon>
        <taxon>Euarchontoglires</taxon>
        <taxon>Primates</taxon>
        <taxon>Haplorrhini</taxon>
        <taxon>Platyrrhini</taxon>
        <taxon>Cebidae</taxon>
        <taxon>Callitrichinae</taxon>
        <taxon>Saguinus</taxon>
    </lineage>
</organism>
<reference evidence="2 3" key="1">
    <citation type="submission" date="2023-05" db="EMBL/GenBank/DDBJ databases">
        <title>B98-5 Cell Line De Novo Hybrid Assembly: An Optical Mapping Approach.</title>
        <authorList>
            <person name="Kananen K."/>
            <person name="Auerbach J.A."/>
            <person name="Kautto E."/>
            <person name="Blachly J.S."/>
        </authorList>
    </citation>
    <scope>NUCLEOTIDE SEQUENCE [LARGE SCALE GENOMIC DNA]</scope>
    <source>
        <strain evidence="2">B95-8</strain>
        <tissue evidence="2">Cell line</tissue>
    </source>
</reference>
<evidence type="ECO:0000256" key="1">
    <source>
        <dbReference type="SAM" id="MobiDB-lite"/>
    </source>
</evidence>
<proteinExistence type="predicted"/>
<protein>
    <submittedName>
        <fullName evidence="2">Uncharacterized protein</fullName>
    </submittedName>
</protein>
<feature type="compositionally biased region" description="Basic and acidic residues" evidence="1">
    <location>
        <begin position="50"/>
        <end position="59"/>
    </location>
</feature>
<feature type="region of interest" description="Disordered" evidence="1">
    <location>
        <begin position="21"/>
        <end position="76"/>
    </location>
</feature>